<feature type="signal peptide" evidence="2">
    <location>
        <begin position="1"/>
        <end position="25"/>
    </location>
</feature>
<sequence length="402" mass="45057">MGFIRFLLFLTFVVFMIPTSFNATAGSGKNEPETIRVATFNVSMDASNYLSDSQLPKLEQSPLPEILQQNHQQIRGIAEILQRVRPDIVLLNEFDYLAPEVGVNVFQRNYLAVSQNGQKAIEYPYAYNAPVNTGVPSPFDLNRDGKTEGTGIDSWGFGWYPGQYGMVILSKYPLLTDQARTFQHFLWKDMPGRHIPYVMNEQKQATDEPWYSDEIMAQYPLSSKSHWDLPVKVGDKVIHLLAAHPVPPAFDGPENSNGMRNFDEIRLFADYLTPGSDHYLYDDNGTRGGLGENESFVILGDMNAEAGSGGVDGAIEQLLEHPRVNDVKPQSQGGKQHSPDKQGSQFHTAAWRKRVDYVLPSNDLVVKDAGVFWPVGDESGSELMQKRSASSDHRMVWLDIVK</sequence>
<reference evidence="5" key="1">
    <citation type="journal article" date="2018" name="Front. Microbiol.">
        <title>Genome-Based Analysis Reveals the Taxonomy and Diversity of the Family Idiomarinaceae.</title>
        <authorList>
            <person name="Liu Y."/>
            <person name="Lai Q."/>
            <person name="Shao Z."/>
        </authorList>
    </citation>
    <scope>NUCLEOTIDE SEQUENCE [LARGE SCALE GENOMIC DNA]</scope>
    <source>
        <strain evidence="5">R22</strain>
    </source>
</reference>
<evidence type="ECO:0000259" key="3">
    <source>
        <dbReference type="Pfam" id="PF03372"/>
    </source>
</evidence>
<dbReference type="AlphaFoldDB" id="A0A432Z1I9"/>
<keyword evidence="5" id="KW-1185">Reference proteome</keyword>
<keyword evidence="4" id="KW-0378">Hydrolase</keyword>
<dbReference type="Gene3D" id="3.60.10.10">
    <property type="entry name" value="Endonuclease/exonuclease/phosphatase"/>
    <property type="match status" value="1"/>
</dbReference>
<dbReference type="Proteomes" id="UP000288058">
    <property type="component" value="Unassembled WGS sequence"/>
</dbReference>
<evidence type="ECO:0000256" key="2">
    <source>
        <dbReference type="SAM" id="SignalP"/>
    </source>
</evidence>
<dbReference type="EMBL" id="PIQC01000003">
    <property type="protein sequence ID" value="RUO71703.1"/>
    <property type="molecule type" value="Genomic_DNA"/>
</dbReference>
<feature type="domain" description="Endonuclease/exonuclease/phosphatase" evidence="3">
    <location>
        <begin position="38"/>
        <end position="393"/>
    </location>
</feature>
<organism evidence="4 5">
    <name type="scientific">Idiomarina ramblicola</name>
    <dbReference type="NCBI Taxonomy" id="263724"/>
    <lineage>
        <taxon>Bacteria</taxon>
        <taxon>Pseudomonadati</taxon>
        <taxon>Pseudomonadota</taxon>
        <taxon>Gammaproteobacteria</taxon>
        <taxon>Alteromonadales</taxon>
        <taxon>Idiomarinaceae</taxon>
        <taxon>Idiomarina</taxon>
    </lineage>
</organism>
<dbReference type="Pfam" id="PF03372">
    <property type="entry name" value="Exo_endo_phos"/>
    <property type="match status" value="1"/>
</dbReference>
<name>A0A432Z1I9_9GAMM</name>
<accession>A0A432Z1I9</accession>
<evidence type="ECO:0000313" key="5">
    <source>
        <dbReference type="Proteomes" id="UP000288058"/>
    </source>
</evidence>
<dbReference type="InterPro" id="IPR036691">
    <property type="entry name" value="Endo/exonu/phosph_ase_sf"/>
</dbReference>
<keyword evidence="2" id="KW-0732">Signal</keyword>
<feature type="compositionally biased region" description="Polar residues" evidence="1">
    <location>
        <begin position="328"/>
        <end position="346"/>
    </location>
</feature>
<proteinExistence type="predicted"/>
<feature type="chain" id="PRO_5019455971" evidence="2">
    <location>
        <begin position="26"/>
        <end position="402"/>
    </location>
</feature>
<keyword evidence="4" id="KW-0255">Endonuclease</keyword>
<comment type="caution">
    <text evidence="4">The sequence shown here is derived from an EMBL/GenBank/DDBJ whole genome shotgun (WGS) entry which is preliminary data.</text>
</comment>
<dbReference type="OrthoDB" id="292013at2"/>
<keyword evidence="4" id="KW-0540">Nuclease</keyword>
<dbReference type="SUPFAM" id="SSF56219">
    <property type="entry name" value="DNase I-like"/>
    <property type="match status" value="1"/>
</dbReference>
<evidence type="ECO:0000256" key="1">
    <source>
        <dbReference type="SAM" id="MobiDB-lite"/>
    </source>
</evidence>
<feature type="region of interest" description="Disordered" evidence="1">
    <location>
        <begin position="326"/>
        <end position="346"/>
    </location>
</feature>
<keyword evidence="4" id="KW-0269">Exonuclease</keyword>
<dbReference type="GO" id="GO:0004519">
    <property type="term" value="F:endonuclease activity"/>
    <property type="evidence" value="ECO:0007669"/>
    <property type="project" value="UniProtKB-KW"/>
</dbReference>
<evidence type="ECO:0000313" key="4">
    <source>
        <dbReference type="EMBL" id="RUO71703.1"/>
    </source>
</evidence>
<protein>
    <submittedName>
        <fullName evidence="4">Endonuclease/exonuclease/phosphatase family protein</fullName>
    </submittedName>
</protein>
<dbReference type="GO" id="GO:0004527">
    <property type="term" value="F:exonuclease activity"/>
    <property type="evidence" value="ECO:0007669"/>
    <property type="project" value="UniProtKB-KW"/>
</dbReference>
<dbReference type="InterPro" id="IPR005135">
    <property type="entry name" value="Endo/exonuclease/phosphatase"/>
</dbReference>
<gene>
    <name evidence="4" type="ORF">CWI78_04090</name>
</gene>